<dbReference type="InterPro" id="IPR002401">
    <property type="entry name" value="Cyt_P450_E_grp-I"/>
</dbReference>
<dbReference type="GO" id="GO:0016705">
    <property type="term" value="F:oxidoreductase activity, acting on paired donors, with incorporation or reduction of molecular oxygen"/>
    <property type="evidence" value="ECO:0007669"/>
    <property type="project" value="InterPro"/>
</dbReference>
<sequence>MVLKFNNGRNINLPPGPSKLPIIGNLHQLVGSLPHHRLRDLAKKHGPLMRLQLGELSTVVVSSAESAKQVMKTHNVIFASRPHILAMEILYYNSTSIAFSPYGDYWRRVKKISTIELLNTNRVESFRSIREEEVSNLVNRVDCNRSCADTYCFLFAYCIKQ</sequence>
<dbReference type="Proteomes" id="UP001281410">
    <property type="component" value="Unassembled WGS sequence"/>
</dbReference>
<evidence type="ECO:0008006" key="8">
    <source>
        <dbReference type="Google" id="ProtNLM"/>
    </source>
</evidence>
<dbReference type="GO" id="GO:0020037">
    <property type="term" value="F:heme binding"/>
    <property type="evidence" value="ECO:0007669"/>
    <property type="project" value="InterPro"/>
</dbReference>
<dbReference type="InterPro" id="IPR001128">
    <property type="entry name" value="Cyt_P450"/>
</dbReference>
<keyword evidence="7" id="KW-1185">Reference proteome</keyword>
<keyword evidence="5" id="KW-0408">Iron</keyword>
<dbReference type="PRINTS" id="PR00463">
    <property type="entry name" value="EP450I"/>
</dbReference>
<accession>A0AAE0A1G2</accession>
<evidence type="ECO:0000256" key="2">
    <source>
        <dbReference type="ARBA" id="ARBA00022617"/>
    </source>
</evidence>
<gene>
    <name evidence="6" type="ORF">Dsin_021872</name>
</gene>
<keyword evidence="2" id="KW-0349">Heme</keyword>
<evidence type="ECO:0000313" key="6">
    <source>
        <dbReference type="EMBL" id="KAK3198457.1"/>
    </source>
</evidence>
<dbReference type="Pfam" id="PF00067">
    <property type="entry name" value="p450"/>
    <property type="match status" value="1"/>
</dbReference>
<dbReference type="PANTHER" id="PTHR47955">
    <property type="entry name" value="CYTOCHROME P450 FAMILY 71 PROTEIN"/>
    <property type="match status" value="1"/>
</dbReference>
<evidence type="ECO:0000256" key="1">
    <source>
        <dbReference type="ARBA" id="ARBA00010617"/>
    </source>
</evidence>
<keyword evidence="4" id="KW-0560">Oxidoreductase</keyword>
<proteinExistence type="inferred from homology"/>
<dbReference type="InterPro" id="IPR036396">
    <property type="entry name" value="Cyt_P450_sf"/>
</dbReference>
<dbReference type="Gene3D" id="1.10.630.10">
    <property type="entry name" value="Cytochrome P450"/>
    <property type="match status" value="1"/>
</dbReference>
<keyword evidence="3" id="KW-0479">Metal-binding</keyword>
<dbReference type="AlphaFoldDB" id="A0AAE0A1G2"/>
<evidence type="ECO:0000256" key="3">
    <source>
        <dbReference type="ARBA" id="ARBA00022723"/>
    </source>
</evidence>
<protein>
    <recommendedName>
        <fullName evidence="8">Cytochrome P450</fullName>
    </recommendedName>
</protein>
<reference evidence="6" key="1">
    <citation type="journal article" date="2023" name="Plant J.">
        <title>Genome sequences and population genomics provide insights into the demographic history, inbreeding, and mutation load of two 'living fossil' tree species of Dipteronia.</title>
        <authorList>
            <person name="Feng Y."/>
            <person name="Comes H.P."/>
            <person name="Chen J."/>
            <person name="Zhu S."/>
            <person name="Lu R."/>
            <person name="Zhang X."/>
            <person name="Li P."/>
            <person name="Qiu J."/>
            <person name="Olsen K.M."/>
            <person name="Qiu Y."/>
        </authorList>
    </citation>
    <scope>NUCLEOTIDE SEQUENCE</scope>
    <source>
        <strain evidence="6">NBL</strain>
    </source>
</reference>
<comment type="caution">
    <text evidence="6">The sequence shown here is derived from an EMBL/GenBank/DDBJ whole genome shotgun (WGS) entry which is preliminary data.</text>
</comment>
<dbReference type="GO" id="GO:0005506">
    <property type="term" value="F:iron ion binding"/>
    <property type="evidence" value="ECO:0007669"/>
    <property type="project" value="InterPro"/>
</dbReference>
<comment type="similarity">
    <text evidence="1">Belongs to the cytochrome P450 family.</text>
</comment>
<evidence type="ECO:0000256" key="4">
    <source>
        <dbReference type="ARBA" id="ARBA00023002"/>
    </source>
</evidence>
<dbReference type="GO" id="GO:0004497">
    <property type="term" value="F:monooxygenase activity"/>
    <property type="evidence" value="ECO:0007669"/>
    <property type="project" value="InterPro"/>
</dbReference>
<evidence type="ECO:0000256" key="5">
    <source>
        <dbReference type="ARBA" id="ARBA00023004"/>
    </source>
</evidence>
<organism evidence="6 7">
    <name type="scientific">Dipteronia sinensis</name>
    <dbReference type="NCBI Taxonomy" id="43782"/>
    <lineage>
        <taxon>Eukaryota</taxon>
        <taxon>Viridiplantae</taxon>
        <taxon>Streptophyta</taxon>
        <taxon>Embryophyta</taxon>
        <taxon>Tracheophyta</taxon>
        <taxon>Spermatophyta</taxon>
        <taxon>Magnoliopsida</taxon>
        <taxon>eudicotyledons</taxon>
        <taxon>Gunneridae</taxon>
        <taxon>Pentapetalae</taxon>
        <taxon>rosids</taxon>
        <taxon>malvids</taxon>
        <taxon>Sapindales</taxon>
        <taxon>Sapindaceae</taxon>
        <taxon>Hippocastanoideae</taxon>
        <taxon>Acereae</taxon>
        <taxon>Dipteronia</taxon>
    </lineage>
</organism>
<dbReference type="SUPFAM" id="SSF48264">
    <property type="entry name" value="Cytochrome P450"/>
    <property type="match status" value="1"/>
</dbReference>
<dbReference type="PANTHER" id="PTHR47955:SF8">
    <property type="entry name" value="CYTOCHROME P450 71D11-LIKE"/>
    <property type="match status" value="1"/>
</dbReference>
<name>A0AAE0A1G2_9ROSI</name>
<dbReference type="EMBL" id="JANJYJ010000007">
    <property type="protein sequence ID" value="KAK3198457.1"/>
    <property type="molecule type" value="Genomic_DNA"/>
</dbReference>
<evidence type="ECO:0000313" key="7">
    <source>
        <dbReference type="Proteomes" id="UP001281410"/>
    </source>
</evidence>